<evidence type="ECO:0000313" key="3">
    <source>
        <dbReference type="Proteomes" id="UP001296993"/>
    </source>
</evidence>
<proteinExistence type="predicted"/>
<gene>
    <name evidence="2" type="ORF">JOF47_003611</name>
</gene>
<protein>
    <submittedName>
        <fullName evidence="2">Uncharacterized protein</fullName>
    </submittedName>
</protein>
<reference evidence="2 3" key="1">
    <citation type="submission" date="2021-03" db="EMBL/GenBank/DDBJ databases">
        <title>Sequencing the genomes of 1000 actinobacteria strains.</title>
        <authorList>
            <person name="Klenk H.-P."/>
        </authorList>
    </citation>
    <scope>NUCLEOTIDE SEQUENCE [LARGE SCALE GENOMIC DNA]</scope>
    <source>
        <strain evidence="2 3">DSM 15797</strain>
    </source>
</reference>
<comment type="caution">
    <text evidence="2">The sequence shown here is derived from an EMBL/GenBank/DDBJ whole genome shotgun (WGS) entry which is preliminary data.</text>
</comment>
<organism evidence="2 3">
    <name type="scientific">Paeniglutamicibacter kerguelensis</name>
    <dbReference type="NCBI Taxonomy" id="254788"/>
    <lineage>
        <taxon>Bacteria</taxon>
        <taxon>Bacillati</taxon>
        <taxon>Actinomycetota</taxon>
        <taxon>Actinomycetes</taxon>
        <taxon>Micrococcales</taxon>
        <taxon>Micrococcaceae</taxon>
        <taxon>Paeniglutamicibacter</taxon>
    </lineage>
</organism>
<name>A0ABS4XI11_9MICC</name>
<accession>A0ABS4XI11</accession>
<keyword evidence="3" id="KW-1185">Reference proteome</keyword>
<feature type="region of interest" description="Disordered" evidence="1">
    <location>
        <begin position="90"/>
        <end position="115"/>
    </location>
</feature>
<feature type="compositionally biased region" description="Polar residues" evidence="1">
    <location>
        <begin position="90"/>
        <end position="110"/>
    </location>
</feature>
<sequence length="235" mass="25681">MSAGDFFGAPGFGGPPTLHSPSAVGFLYRAHPYRVRSMLEFNESTKMVAAFSPHPQTAGIAPGPSRIKNCLPTPNGCGHGHRWTQIRRATTRNTHSATAGPETTSNSSSDRPAGPWAACGIRKAEPLLPRGFARFVACRSRPGSSNHRDRTFTRMRPENSMLGAVLRMKRHRHQLAAAFPGPAPPGRRGKTRLELQENFRCSPVAKPALTGIPAFLEPDYKRLKTLEKPAADRLR</sequence>
<evidence type="ECO:0000313" key="2">
    <source>
        <dbReference type="EMBL" id="MBP2388100.1"/>
    </source>
</evidence>
<dbReference type="EMBL" id="JAGIOF010000001">
    <property type="protein sequence ID" value="MBP2388100.1"/>
    <property type="molecule type" value="Genomic_DNA"/>
</dbReference>
<evidence type="ECO:0000256" key="1">
    <source>
        <dbReference type="SAM" id="MobiDB-lite"/>
    </source>
</evidence>
<dbReference type="Proteomes" id="UP001296993">
    <property type="component" value="Unassembled WGS sequence"/>
</dbReference>